<dbReference type="GO" id="GO:0042393">
    <property type="term" value="F:histone binding"/>
    <property type="evidence" value="ECO:0007669"/>
    <property type="project" value="TreeGrafter"/>
</dbReference>
<evidence type="ECO:0000256" key="7">
    <source>
        <dbReference type="ARBA" id="ARBA00023279"/>
    </source>
</evidence>
<accession>A0A8B9DG08</accession>
<dbReference type="Gene3D" id="2.60.120.340">
    <property type="entry name" value="Nucleoplasmin core domain"/>
    <property type="match status" value="1"/>
</dbReference>
<dbReference type="OrthoDB" id="6075101at2759"/>
<feature type="region of interest" description="Disordered" evidence="8">
    <location>
        <begin position="111"/>
        <end position="176"/>
    </location>
</feature>
<evidence type="ECO:0000313" key="10">
    <source>
        <dbReference type="Ensembl" id="ENSACDP00005005637.1"/>
    </source>
</evidence>
<keyword evidence="5" id="KW-0143">Chaperone</keyword>
<keyword evidence="3" id="KW-0217">Developmental protein</keyword>
<keyword evidence="4" id="KW-0156">Chromatin regulator</keyword>
<dbReference type="GO" id="GO:0003723">
    <property type="term" value="F:RNA binding"/>
    <property type="evidence" value="ECO:0007669"/>
    <property type="project" value="TreeGrafter"/>
</dbReference>
<dbReference type="GO" id="GO:0005730">
    <property type="term" value="C:nucleolus"/>
    <property type="evidence" value="ECO:0007669"/>
    <property type="project" value="TreeGrafter"/>
</dbReference>
<dbReference type="SUPFAM" id="SSF69203">
    <property type="entry name" value="Nucleoplasmin-like core domain"/>
    <property type="match status" value="1"/>
</dbReference>
<comment type="similarity">
    <text evidence="2">Belongs to the nucleoplasmin family.</text>
</comment>
<dbReference type="PANTHER" id="PTHR22747:SF14">
    <property type="entry name" value="NUCLEOPLASMIN-2"/>
    <property type="match status" value="1"/>
</dbReference>
<reference evidence="10" key="2">
    <citation type="submission" date="2025-09" db="UniProtKB">
        <authorList>
            <consortium name="Ensembl"/>
        </authorList>
    </citation>
    <scope>IDENTIFICATION</scope>
</reference>
<evidence type="ECO:0000256" key="8">
    <source>
        <dbReference type="SAM" id="MobiDB-lite"/>
    </source>
</evidence>
<dbReference type="Proteomes" id="UP000694521">
    <property type="component" value="Unplaced"/>
</dbReference>
<dbReference type="GO" id="GO:0003682">
    <property type="term" value="F:chromatin binding"/>
    <property type="evidence" value="ECO:0007669"/>
    <property type="project" value="TreeGrafter"/>
</dbReference>
<feature type="domain" description="Nucleoplasmin core" evidence="9">
    <location>
        <begin position="4"/>
        <end position="104"/>
    </location>
</feature>
<dbReference type="InterPro" id="IPR036824">
    <property type="entry name" value="Nucleoplasmin_core_dom_sf"/>
</dbReference>
<evidence type="ECO:0000259" key="9">
    <source>
        <dbReference type="Pfam" id="PF03066"/>
    </source>
</evidence>
<organism evidence="10 11">
    <name type="scientific">Anser cygnoides</name>
    <name type="common">Swan goose</name>
    <dbReference type="NCBI Taxonomy" id="8845"/>
    <lineage>
        <taxon>Eukaryota</taxon>
        <taxon>Metazoa</taxon>
        <taxon>Chordata</taxon>
        <taxon>Craniata</taxon>
        <taxon>Vertebrata</taxon>
        <taxon>Euteleostomi</taxon>
        <taxon>Archelosauria</taxon>
        <taxon>Archosauria</taxon>
        <taxon>Dinosauria</taxon>
        <taxon>Saurischia</taxon>
        <taxon>Theropoda</taxon>
        <taxon>Coelurosauria</taxon>
        <taxon>Aves</taxon>
        <taxon>Neognathae</taxon>
        <taxon>Galloanserae</taxon>
        <taxon>Anseriformes</taxon>
        <taxon>Anatidae</taxon>
        <taxon>Anserinae</taxon>
        <taxon>Anser</taxon>
    </lineage>
</organism>
<sequence>MSLIWGCELSSERDSYTFQVPEEWQCEQQLALRTICLGEKARDEFHVVEIVPPEDGKPRAPVPLATLKPSVLPMATLVGVELTPPVTFHLRAGSGPVYISGQHISLMPDLSWEEEEEEEEDEEEELAEESPEKPPKGQAARKGNAAKEQRRPRGAPSRQGSRSRPGQEGSGEEVTGAAPCQGLAQERPETCCFLCSPPIKDLLLRSWFSVLGRGGLQGCPPPWIPQALCRAPRTPLRPSPTASGVLFGVGGDLQQPPPRKWGNKWRVNGDKGGLFSSGGGRIL</sequence>
<dbReference type="GO" id="GO:0005654">
    <property type="term" value="C:nucleoplasm"/>
    <property type="evidence" value="ECO:0007669"/>
    <property type="project" value="TreeGrafter"/>
</dbReference>
<evidence type="ECO:0000256" key="6">
    <source>
        <dbReference type="ARBA" id="ARBA00023242"/>
    </source>
</evidence>
<protein>
    <submittedName>
        <fullName evidence="10">Nucleophosmin/nucleoplasmin 2</fullName>
    </submittedName>
</protein>
<dbReference type="PANTHER" id="PTHR22747">
    <property type="entry name" value="NUCLEOPLASMIN"/>
    <property type="match status" value="1"/>
</dbReference>
<evidence type="ECO:0000256" key="5">
    <source>
        <dbReference type="ARBA" id="ARBA00023186"/>
    </source>
</evidence>
<dbReference type="InterPro" id="IPR024057">
    <property type="entry name" value="Nucleoplasmin_core_dom"/>
</dbReference>
<dbReference type="Ensembl" id="ENSACDT00005006767.1">
    <property type="protein sequence ID" value="ENSACDP00005005637.1"/>
    <property type="gene ID" value="ENSACDG00005004125.1"/>
</dbReference>
<dbReference type="GO" id="GO:0045740">
    <property type="term" value="P:positive regulation of DNA replication"/>
    <property type="evidence" value="ECO:0007669"/>
    <property type="project" value="TreeGrafter"/>
</dbReference>
<dbReference type="GO" id="GO:0006338">
    <property type="term" value="P:chromatin remodeling"/>
    <property type="evidence" value="ECO:0007669"/>
    <property type="project" value="TreeGrafter"/>
</dbReference>
<comment type="subcellular location">
    <subcellularLocation>
        <location evidence="1">Nucleus</location>
    </subcellularLocation>
</comment>
<feature type="compositionally biased region" description="Acidic residues" evidence="8">
    <location>
        <begin position="111"/>
        <end position="129"/>
    </location>
</feature>
<evidence type="ECO:0000256" key="1">
    <source>
        <dbReference type="ARBA" id="ARBA00004123"/>
    </source>
</evidence>
<dbReference type="InterPro" id="IPR004301">
    <property type="entry name" value="Nucleoplasmin"/>
</dbReference>
<evidence type="ECO:0000313" key="11">
    <source>
        <dbReference type="Proteomes" id="UP000694521"/>
    </source>
</evidence>
<dbReference type="Pfam" id="PF03066">
    <property type="entry name" value="Nucleoplasmin"/>
    <property type="match status" value="1"/>
</dbReference>
<evidence type="ECO:0000256" key="3">
    <source>
        <dbReference type="ARBA" id="ARBA00022473"/>
    </source>
</evidence>
<proteinExistence type="inferred from homology"/>
<keyword evidence="6" id="KW-0539">Nucleus</keyword>
<keyword evidence="7" id="KW-0278">Fertilization</keyword>
<evidence type="ECO:0000256" key="2">
    <source>
        <dbReference type="ARBA" id="ARBA00010744"/>
    </source>
</evidence>
<keyword evidence="11" id="KW-1185">Reference proteome</keyword>
<name>A0A8B9DG08_ANSCY</name>
<dbReference type="GO" id="GO:0005737">
    <property type="term" value="C:cytoplasm"/>
    <property type="evidence" value="ECO:0007669"/>
    <property type="project" value="TreeGrafter"/>
</dbReference>
<reference evidence="10" key="1">
    <citation type="submission" date="2025-08" db="UniProtKB">
        <authorList>
            <consortium name="Ensembl"/>
        </authorList>
    </citation>
    <scope>IDENTIFICATION</scope>
</reference>
<dbReference type="FunFam" id="2.60.120.340:FF:000003">
    <property type="entry name" value="Nucleoplasmin 2"/>
    <property type="match status" value="1"/>
</dbReference>
<evidence type="ECO:0000256" key="4">
    <source>
        <dbReference type="ARBA" id="ARBA00022853"/>
    </source>
</evidence>
<dbReference type="AlphaFoldDB" id="A0A8B9DG08"/>
<dbReference type="GO" id="GO:0007338">
    <property type="term" value="P:single fertilization"/>
    <property type="evidence" value="ECO:0007669"/>
    <property type="project" value="UniProtKB-KW"/>
</dbReference>